<dbReference type="Gene3D" id="3.30.70.1430">
    <property type="entry name" value="Multidrug efflux transporter AcrB pore domain"/>
    <property type="match status" value="2"/>
</dbReference>
<dbReference type="SUPFAM" id="SSF82693">
    <property type="entry name" value="Multidrug efflux transporter AcrB pore domain, PN1, PN2, PC1 and PC2 subdomains"/>
    <property type="match status" value="3"/>
</dbReference>
<dbReference type="Gene3D" id="3.30.2090.10">
    <property type="entry name" value="Multidrug efflux transporter AcrB TolC docking domain, DN and DC subdomains"/>
    <property type="match status" value="2"/>
</dbReference>
<dbReference type="Proteomes" id="UP000324595">
    <property type="component" value="Unassembled WGS sequence"/>
</dbReference>
<feature type="transmembrane region" description="Helical" evidence="1">
    <location>
        <begin position="876"/>
        <end position="896"/>
    </location>
</feature>
<comment type="caution">
    <text evidence="2">The sequence shown here is derived from an EMBL/GenBank/DDBJ whole genome shotgun (WGS) entry which is preliminary data.</text>
</comment>
<dbReference type="InterPro" id="IPR027463">
    <property type="entry name" value="AcrB_DN_DC_subdom"/>
</dbReference>
<dbReference type="AlphaFoldDB" id="A0A5D3YGR5"/>
<feature type="transmembrane region" description="Helical" evidence="1">
    <location>
        <begin position="466"/>
        <end position="493"/>
    </location>
</feature>
<dbReference type="Gene3D" id="3.30.70.1440">
    <property type="entry name" value="Multidrug efflux transporter AcrB pore domain"/>
    <property type="match status" value="1"/>
</dbReference>
<evidence type="ECO:0000256" key="1">
    <source>
        <dbReference type="SAM" id="Phobius"/>
    </source>
</evidence>
<evidence type="ECO:0000313" key="3">
    <source>
        <dbReference type="Proteomes" id="UP000324595"/>
    </source>
</evidence>
<dbReference type="Gene3D" id="1.20.1640.10">
    <property type="entry name" value="Multidrug efflux transporter AcrB transmembrane domain"/>
    <property type="match status" value="2"/>
</dbReference>
<feature type="transmembrane region" description="Helical" evidence="1">
    <location>
        <begin position="527"/>
        <end position="544"/>
    </location>
</feature>
<accession>A0A5D3YGR5</accession>
<protein>
    <submittedName>
        <fullName evidence="2">Hydrophobic/amphiphilic exporter-1, HAE1 family</fullName>
    </submittedName>
</protein>
<dbReference type="SUPFAM" id="SSF82714">
    <property type="entry name" value="Multidrug efflux transporter AcrB TolC docking domain, DN and DC subdomains"/>
    <property type="match status" value="2"/>
</dbReference>
<proteinExistence type="predicted"/>
<feature type="transmembrane region" description="Helical" evidence="1">
    <location>
        <begin position="850"/>
        <end position="869"/>
    </location>
</feature>
<keyword evidence="3" id="KW-1185">Reference proteome</keyword>
<dbReference type="Gene3D" id="3.30.70.1320">
    <property type="entry name" value="Multidrug efflux transporter AcrB pore domain like"/>
    <property type="match status" value="1"/>
</dbReference>
<dbReference type="PRINTS" id="PR00702">
    <property type="entry name" value="ACRIFLAVINRP"/>
</dbReference>
<feature type="transmembrane region" description="Helical" evidence="1">
    <location>
        <begin position="434"/>
        <end position="454"/>
    </location>
</feature>
<feature type="transmembrane region" description="Helical" evidence="1">
    <location>
        <begin position="902"/>
        <end position="923"/>
    </location>
</feature>
<dbReference type="SUPFAM" id="SSF82866">
    <property type="entry name" value="Multidrug efflux transporter AcrB transmembrane domain"/>
    <property type="match status" value="2"/>
</dbReference>
<feature type="transmembrane region" description="Helical" evidence="1">
    <location>
        <begin position="985"/>
        <end position="1008"/>
    </location>
</feature>
<sequence>MKKFSIAERILNRPISVIMVTLVVIGFGIFSLSNLKITLYPSFNIPILAVQTTYGNVAPKDMQNLVVEPIEGAVSSIEGIDELESNISKGSAFIILRLQEGTDIRRTELKVREEMSRIRNNLPEEASEPIIFQFDPEQFPIMRLSLKAENQGLDKLRQLGIDFIEPRIERLPGVASADTRGGLERKIFINVDPMSLAQHNLVPSDIESVLRSNNVQVPVGDIRTGKNSYSVRAQSMYQDVDEISQTIIKKSENGVPIRMKDVAEVEDSFAEINTLVEINGKNSVSIGVQKKSDANTLDVTSAVVEQLNNINTNLPDGVSLEVLTNDGDNVENSISNLTQSALAALVVVIIVLLIFLGGWRISLVVASSIPVSVTASFAAMYAAGLTLNILTITALALAIGLLVDNAIVVSESIARKLEEGLPKMEAALEGTNEVIGALLGATLTTLGVFIPIIGLSGIQGQFFSQFALTISISVGISFIASIILVPVMVLLFLNENKFQGKSSSSGALQKLENWYEDTLRWVMFHKWTAVVFVMLILGGSYTLFQNLDSNFFPQSDSGRVSISIELPTGTKLVKTAQVMRDFSEEIKNKEPVKTVITQIGQSGFNQRTNEGEITVNLVDLEKRNISTNKFSAQLRQELSSPGVEVNIRGQGGGRSFGSGITLSLVGPDIEVLQAISDKIRQTLLKDSKVISVDNGWTEPTPELHYQVNRQRISRMGSSLNEVARSLKSQVQGTRVGFLRQQGKEVPIEVRTSKKSLTNREQLFDLELIKTDSQRVPVTALGRFESAKGVNSINRRDGETILDVSVEVDGNAFEYRQKITDIIKEQIVLPEGYRYEFTGGTSDSQEGSNEVLWTLLFAVLLTYMIMASLFENFRDPFIIWFSIPLAFFGALAGLWILQTPLSATAYIGMFMLVGIIVNNGIVLVDYMHLYTKHNEHSDSLFNNVIEACKRRLRPILLTALTTICSMIPLSLSIGTGAEIWAPLARAVIGGLFFGSILTLYILPVFIMGISKKRRKAIKDHLKTLKN</sequence>
<feature type="transmembrane region" description="Helical" evidence="1">
    <location>
        <begin position="337"/>
        <end position="356"/>
    </location>
</feature>
<organism evidence="2 3">
    <name type="scientific">Fodinibius salinus</name>
    <dbReference type="NCBI Taxonomy" id="860790"/>
    <lineage>
        <taxon>Bacteria</taxon>
        <taxon>Pseudomonadati</taxon>
        <taxon>Balneolota</taxon>
        <taxon>Balneolia</taxon>
        <taxon>Balneolales</taxon>
        <taxon>Balneolaceae</taxon>
        <taxon>Fodinibius</taxon>
    </lineage>
</organism>
<keyword evidence="1" id="KW-0812">Transmembrane</keyword>
<dbReference type="RefSeq" id="WP_148899217.1">
    <property type="nucleotide sequence ID" value="NZ_VNHY01000003.1"/>
</dbReference>
<feature type="transmembrane region" description="Helical" evidence="1">
    <location>
        <begin position="954"/>
        <end position="973"/>
    </location>
</feature>
<dbReference type="InterPro" id="IPR001036">
    <property type="entry name" value="Acrflvin-R"/>
</dbReference>
<dbReference type="Pfam" id="PF00873">
    <property type="entry name" value="ACR_tran"/>
    <property type="match status" value="1"/>
</dbReference>
<dbReference type="PANTHER" id="PTHR32063">
    <property type="match status" value="1"/>
</dbReference>
<feature type="transmembrane region" description="Helical" evidence="1">
    <location>
        <begin position="389"/>
        <end position="413"/>
    </location>
</feature>
<name>A0A5D3YGR5_9BACT</name>
<dbReference type="GO" id="GO:0042910">
    <property type="term" value="F:xenobiotic transmembrane transporter activity"/>
    <property type="evidence" value="ECO:0007669"/>
    <property type="project" value="TreeGrafter"/>
</dbReference>
<evidence type="ECO:0000313" key="2">
    <source>
        <dbReference type="EMBL" id="TYP92514.1"/>
    </source>
</evidence>
<keyword evidence="1" id="KW-1133">Transmembrane helix</keyword>
<keyword evidence="1" id="KW-0472">Membrane</keyword>
<reference evidence="2 3" key="1">
    <citation type="submission" date="2019-07" db="EMBL/GenBank/DDBJ databases">
        <title>Genomic Encyclopedia of Archaeal and Bacterial Type Strains, Phase II (KMG-II): from individual species to whole genera.</title>
        <authorList>
            <person name="Goeker M."/>
        </authorList>
    </citation>
    <scope>NUCLEOTIDE SEQUENCE [LARGE SCALE GENOMIC DNA]</scope>
    <source>
        <strain evidence="2 3">DSM 21935</strain>
    </source>
</reference>
<feature type="transmembrane region" description="Helical" evidence="1">
    <location>
        <begin position="12"/>
        <end position="32"/>
    </location>
</feature>
<gene>
    <name evidence="2" type="ORF">LX73_1874</name>
</gene>
<dbReference type="GO" id="GO:0005886">
    <property type="term" value="C:plasma membrane"/>
    <property type="evidence" value="ECO:0007669"/>
    <property type="project" value="TreeGrafter"/>
</dbReference>
<dbReference type="EMBL" id="VNHY01000003">
    <property type="protein sequence ID" value="TYP92514.1"/>
    <property type="molecule type" value="Genomic_DNA"/>
</dbReference>
<dbReference type="OrthoDB" id="9757876at2"/>
<dbReference type="PANTHER" id="PTHR32063:SF0">
    <property type="entry name" value="SWARMING MOTILITY PROTEIN SWRC"/>
    <property type="match status" value="1"/>
</dbReference>